<evidence type="ECO:0000256" key="2">
    <source>
        <dbReference type="ARBA" id="ARBA00010617"/>
    </source>
</evidence>
<dbReference type="GO" id="GO:0020037">
    <property type="term" value="F:heme binding"/>
    <property type="evidence" value="ECO:0007669"/>
    <property type="project" value="InterPro"/>
</dbReference>
<gene>
    <name evidence="9" type="ORF">L484_018958</name>
</gene>
<feature type="binding site" description="axial binding residue" evidence="8">
    <location>
        <position position="391"/>
    </location>
    <ligand>
        <name>heme</name>
        <dbReference type="ChEBI" id="CHEBI:30413"/>
    </ligand>
    <ligandPart>
        <name>Fe</name>
        <dbReference type="ChEBI" id="CHEBI:18248"/>
    </ligandPart>
</feature>
<evidence type="ECO:0000256" key="8">
    <source>
        <dbReference type="PIRSR" id="PIRSR602401-1"/>
    </source>
</evidence>
<evidence type="ECO:0000313" key="9">
    <source>
        <dbReference type="EMBL" id="EXB94457.1"/>
    </source>
</evidence>
<dbReference type="PRINTS" id="PR00463">
    <property type="entry name" value="EP450I"/>
</dbReference>
<evidence type="ECO:0000313" key="10">
    <source>
        <dbReference type="Proteomes" id="UP000030645"/>
    </source>
</evidence>
<dbReference type="InterPro" id="IPR002401">
    <property type="entry name" value="Cyt_P450_E_grp-I"/>
</dbReference>
<evidence type="ECO:0000256" key="5">
    <source>
        <dbReference type="ARBA" id="ARBA00023002"/>
    </source>
</evidence>
<evidence type="ECO:0000256" key="4">
    <source>
        <dbReference type="ARBA" id="ARBA00022723"/>
    </source>
</evidence>
<dbReference type="GO" id="GO:0005506">
    <property type="term" value="F:iron ion binding"/>
    <property type="evidence" value="ECO:0007669"/>
    <property type="project" value="InterPro"/>
</dbReference>
<name>W9RSN4_9ROSA</name>
<proteinExistence type="inferred from homology"/>
<evidence type="ECO:0000256" key="1">
    <source>
        <dbReference type="ARBA" id="ARBA00001971"/>
    </source>
</evidence>
<dbReference type="STRING" id="981085.W9RSN4"/>
<protein>
    <submittedName>
        <fullName evidence="9">Cytochrome P450 71A1</fullName>
    </submittedName>
</protein>
<reference evidence="10" key="1">
    <citation type="submission" date="2013-01" db="EMBL/GenBank/DDBJ databases">
        <title>Draft Genome Sequence of a Mulberry Tree, Morus notabilis C.K. Schneid.</title>
        <authorList>
            <person name="He N."/>
            <person name="Zhao S."/>
        </authorList>
    </citation>
    <scope>NUCLEOTIDE SEQUENCE</scope>
</reference>
<accession>W9RSN4</accession>
<comment type="cofactor">
    <cofactor evidence="1 8">
        <name>heme</name>
        <dbReference type="ChEBI" id="CHEBI:30413"/>
    </cofactor>
</comment>
<dbReference type="PANTHER" id="PTHR47955:SF19">
    <property type="entry name" value="CYTOCHROME P450 71A9-LIKE ISOFORM X1"/>
    <property type="match status" value="1"/>
</dbReference>
<dbReference type="AlphaFoldDB" id="W9RSN4"/>
<dbReference type="PANTHER" id="PTHR47955">
    <property type="entry name" value="CYTOCHROME P450 FAMILY 71 PROTEIN"/>
    <property type="match status" value="1"/>
</dbReference>
<sequence length="436" mass="49662">MAFAPYGDYWRYVPKLCLVKLLSAKRVQSFSLIREEEEVARLVRRVAEPYPRTVNLSKMLALYANDIVCRVCLGRDFSGGGEYENHGFQKLLEEYQELLGGLGIGDSFPSMELVHILKGFKSRVVKKIVAEHLDAKNEKDDEHKDLVDVLLDVQKNGSSEMPLTMDNVKAIILLGRNPHIYLQELAQKNEIRLVKTFKSFDRLFDRIVVDHLNPKREIDDESRDLVDVLFDIQRNGSGVMPLTMDNVKVIILEPLRTTSITLDWGMTELIFNSKASEAQAEVRSVVGDRRVVLESDLPQLTYMKAVIKESLRLYPPARVLIPRESTKHVEIDGYDIPDKTRIFVNAWTIGRDLESWEDQEAFKPERFVGIPIDFGGTNFEFIPFGAGRRICRGVTFGIAVVELAPDVTAKDLDMPEVFSITMHKKAELVLLARPRN</sequence>
<keyword evidence="4 8" id="KW-0479">Metal-binding</keyword>
<evidence type="ECO:0000256" key="3">
    <source>
        <dbReference type="ARBA" id="ARBA00022617"/>
    </source>
</evidence>
<evidence type="ECO:0000256" key="6">
    <source>
        <dbReference type="ARBA" id="ARBA00023004"/>
    </source>
</evidence>
<comment type="similarity">
    <text evidence="2">Belongs to the cytochrome P450 family.</text>
</comment>
<dbReference type="InterPro" id="IPR036396">
    <property type="entry name" value="Cyt_P450_sf"/>
</dbReference>
<keyword evidence="6 8" id="KW-0408">Iron</keyword>
<dbReference type="InterPro" id="IPR001128">
    <property type="entry name" value="Cyt_P450"/>
</dbReference>
<dbReference type="GO" id="GO:0004497">
    <property type="term" value="F:monooxygenase activity"/>
    <property type="evidence" value="ECO:0007669"/>
    <property type="project" value="UniProtKB-KW"/>
</dbReference>
<dbReference type="GO" id="GO:0016705">
    <property type="term" value="F:oxidoreductase activity, acting on paired donors, with incorporation or reduction of molecular oxygen"/>
    <property type="evidence" value="ECO:0007669"/>
    <property type="project" value="InterPro"/>
</dbReference>
<dbReference type="Pfam" id="PF00067">
    <property type="entry name" value="p450"/>
    <property type="match status" value="2"/>
</dbReference>
<keyword evidence="10" id="KW-1185">Reference proteome</keyword>
<dbReference type="EMBL" id="KE345160">
    <property type="protein sequence ID" value="EXB94457.1"/>
    <property type="molecule type" value="Genomic_DNA"/>
</dbReference>
<dbReference type="PRINTS" id="PR00385">
    <property type="entry name" value="P450"/>
</dbReference>
<keyword evidence="5" id="KW-0560">Oxidoreductase</keyword>
<organism evidence="9 10">
    <name type="scientific">Morus notabilis</name>
    <dbReference type="NCBI Taxonomy" id="981085"/>
    <lineage>
        <taxon>Eukaryota</taxon>
        <taxon>Viridiplantae</taxon>
        <taxon>Streptophyta</taxon>
        <taxon>Embryophyta</taxon>
        <taxon>Tracheophyta</taxon>
        <taxon>Spermatophyta</taxon>
        <taxon>Magnoliopsida</taxon>
        <taxon>eudicotyledons</taxon>
        <taxon>Gunneridae</taxon>
        <taxon>Pentapetalae</taxon>
        <taxon>rosids</taxon>
        <taxon>fabids</taxon>
        <taxon>Rosales</taxon>
        <taxon>Moraceae</taxon>
        <taxon>Moreae</taxon>
        <taxon>Morus</taxon>
    </lineage>
</organism>
<dbReference type="SUPFAM" id="SSF48264">
    <property type="entry name" value="Cytochrome P450"/>
    <property type="match status" value="2"/>
</dbReference>
<dbReference type="eggNOG" id="KOG0156">
    <property type="taxonomic scope" value="Eukaryota"/>
</dbReference>
<dbReference type="Proteomes" id="UP000030645">
    <property type="component" value="Unassembled WGS sequence"/>
</dbReference>
<evidence type="ECO:0000256" key="7">
    <source>
        <dbReference type="ARBA" id="ARBA00023033"/>
    </source>
</evidence>
<keyword evidence="3 8" id="KW-0349">Heme</keyword>
<keyword evidence="7" id="KW-0503">Monooxygenase</keyword>
<dbReference type="Gene3D" id="1.10.630.10">
    <property type="entry name" value="Cytochrome P450"/>
    <property type="match status" value="2"/>
</dbReference>